<comment type="similarity">
    <text evidence="7">Belongs to the RnpA family.</text>
</comment>
<accession>A0A2V2FDG1</accession>
<dbReference type="GeneID" id="94441810"/>
<dbReference type="PANTHER" id="PTHR33992:SF1">
    <property type="entry name" value="RIBONUCLEASE P PROTEIN COMPONENT"/>
    <property type="match status" value="1"/>
</dbReference>
<dbReference type="Proteomes" id="UP000247612">
    <property type="component" value="Unassembled WGS sequence"/>
</dbReference>
<comment type="function">
    <text evidence="1 7">RNaseP catalyzes the removal of the 5'-leader sequence from pre-tRNA to produce the mature 5'-terminus. It can also cleave other RNA substrates such as 4.5S RNA. The protein component plays an auxiliary but essential role in vivo by binding to the 5'-leader sequence and broadening the substrate specificity of the ribozyme.</text>
</comment>
<keyword evidence="11" id="KW-1185">Reference proteome</keyword>
<dbReference type="InterPro" id="IPR014721">
    <property type="entry name" value="Ribsml_uS5_D2-typ_fold_subgr"/>
</dbReference>
<dbReference type="EMBL" id="JALDAW010000022">
    <property type="protein sequence ID" value="MDY5169183.1"/>
    <property type="molecule type" value="Genomic_DNA"/>
</dbReference>
<dbReference type="GO" id="GO:0000049">
    <property type="term" value="F:tRNA binding"/>
    <property type="evidence" value="ECO:0007669"/>
    <property type="project" value="UniProtKB-UniRule"/>
</dbReference>
<organism evidence="9 12">
    <name type="scientific">Dielma fastidiosa</name>
    <dbReference type="NCBI Taxonomy" id="1034346"/>
    <lineage>
        <taxon>Bacteria</taxon>
        <taxon>Bacillati</taxon>
        <taxon>Bacillota</taxon>
        <taxon>Erysipelotrichia</taxon>
        <taxon>Erysipelotrichales</taxon>
        <taxon>Erysipelotrichaceae</taxon>
        <taxon>Dielma</taxon>
    </lineage>
</organism>
<keyword evidence="4 7" id="KW-0255">Endonuclease</keyword>
<dbReference type="SUPFAM" id="SSF54211">
    <property type="entry name" value="Ribosomal protein S5 domain 2-like"/>
    <property type="match status" value="1"/>
</dbReference>
<evidence type="ECO:0000256" key="4">
    <source>
        <dbReference type="ARBA" id="ARBA00022759"/>
    </source>
</evidence>
<dbReference type="OrthoDB" id="9810867at2"/>
<name>A0A2V2FDG1_9FIRM</name>
<evidence type="ECO:0000256" key="6">
    <source>
        <dbReference type="ARBA" id="ARBA00022884"/>
    </source>
</evidence>
<proteinExistence type="inferred from homology"/>
<reference evidence="9" key="2">
    <citation type="submission" date="2022-03" db="EMBL/GenBank/DDBJ databases">
        <title>First case of bacteraemia caused by Dielma fastidiosa in a patient hospitalised with diverticulitis.</title>
        <authorList>
            <person name="Forman-Ankjaer B."/>
            <person name="Hvid-Jensen F."/>
            <person name="Kobel C.M."/>
            <person name="Greve T."/>
        </authorList>
    </citation>
    <scope>NUCLEOTIDE SEQUENCE</scope>
    <source>
        <strain evidence="9">AUH_DF_2021</strain>
    </source>
</reference>
<dbReference type="Proteomes" id="UP001276902">
    <property type="component" value="Unassembled WGS sequence"/>
</dbReference>
<dbReference type="HAMAP" id="MF_00227">
    <property type="entry name" value="RNase_P"/>
    <property type="match status" value="1"/>
</dbReference>
<protein>
    <recommendedName>
        <fullName evidence="7 8">Ribonuclease P protein component</fullName>
        <shortName evidence="7">RNase P protein</shortName>
        <shortName evidence="7">RNaseP protein</shortName>
        <ecNumber evidence="7 8">3.1.26.5</ecNumber>
    </recommendedName>
    <alternativeName>
        <fullName evidence="7">Protein C5</fullName>
    </alternativeName>
</protein>
<dbReference type="Pfam" id="PF00825">
    <property type="entry name" value="Ribonuclease_P"/>
    <property type="match status" value="1"/>
</dbReference>
<dbReference type="EC" id="3.1.26.5" evidence="7 8"/>
<keyword evidence="5 7" id="KW-0378">Hydrolase</keyword>
<dbReference type="GO" id="GO:0030677">
    <property type="term" value="C:ribonuclease P complex"/>
    <property type="evidence" value="ECO:0007669"/>
    <property type="project" value="TreeGrafter"/>
</dbReference>
<dbReference type="GO" id="GO:0004526">
    <property type="term" value="F:ribonuclease P activity"/>
    <property type="evidence" value="ECO:0007669"/>
    <property type="project" value="UniProtKB-UniRule"/>
</dbReference>
<dbReference type="Gene3D" id="3.30.230.10">
    <property type="match status" value="1"/>
</dbReference>
<evidence type="ECO:0000256" key="5">
    <source>
        <dbReference type="ARBA" id="ARBA00022801"/>
    </source>
</evidence>
<comment type="subunit">
    <text evidence="7">Consists of a catalytic RNA component (M1 or rnpB) and a protein subunit.</text>
</comment>
<gene>
    <name evidence="7 9" type="primary">rnpA</name>
    <name evidence="10" type="ORF">DES51_11553</name>
    <name evidence="9" type="ORF">MQE39_13765</name>
</gene>
<keyword evidence="6 7" id="KW-0694">RNA-binding</keyword>
<evidence type="ECO:0000256" key="7">
    <source>
        <dbReference type="HAMAP-Rule" id="MF_00227"/>
    </source>
</evidence>
<dbReference type="InterPro" id="IPR020568">
    <property type="entry name" value="Ribosomal_Su5_D2-typ_SF"/>
</dbReference>
<keyword evidence="3 7" id="KW-0540">Nuclease</keyword>
<keyword evidence="2 7" id="KW-0819">tRNA processing</keyword>
<evidence type="ECO:0000256" key="3">
    <source>
        <dbReference type="ARBA" id="ARBA00022722"/>
    </source>
</evidence>
<dbReference type="InterPro" id="IPR020539">
    <property type="entry name" value="RNase_P_CS"/>
</dbReference>
<evidence type="ECO:0000256" key="2">
    <source>
        <dbReference type="ARBA" id="ARBA00022694"/>
    </source>
</evidence>
<dbReference type="GO" id="GO:0042781">
    <property type="term" value="F:3'-tRNA processing endoribonuclease activity"/>
    <property type="evidence" value="ECO:0007669"/>
    <property type="project" value="TreeGrafter"/>
</dbReference>
<evidence type="ECO:0000256" key="1">
    <source>
        <dbReference type="ARBA" id="ARBA00002663"/>
    </source>
</evidence>
<dbReference type="NCBIfam" id="TIGR00188">
    <property type="entry name" value="rnpA"/>
    <property type="match status" value="1"/>
</dbReference>
<reference evidence="10 11" key="1">
    <citation type="submission" date="2018-05" db="EMBL/GenBank/DDBJ databases">
        <title>Genomic Encyclopedia of Type Strains, Phase IV (KMG-IV): sequencing the most valuable type-strain genomes for metagenomic binning, comparative biology and taxonomic classification.</title>
        <authorList>
            <person name="Goeker M."/>
        </authorList>
    </citation>
    <scope>NUCLEOTIDE SEQUENCE [LARGE SCALE GENOMIC DNA]</scope>
    <source>
        <strain evidence="10 11">JC118</strain>
    </source>
</reference>
<dbReference type="PROSITE" id="PS00648">
    <property type="entry name" value="RIBONUCLEASE_P"/>
    <property type="match status" value="1"/>
</dbReference>
<evidence type="ECO:0000256" key="8">
    <source>
        <dbReference type="NCBIfam" id="TIGR00188"/>
    </source>
</evidence>
<sequence>MKKEFRIRKNEEFQKILQFKRFYASPSLTLYVKPKNETHARVGISVGKKIGGAVQRNKVKRQLRMMLQECFDFDGSFDAIVLVRPHFNEESYNTNKNYLETLLKKVKI</sequence>
<dbReference type="EMBL" id="QJKH01000015">
    <property type="protein sequence ID" value="PXX76076.1"/>
    <property type="molecule type" value="Genomic_DNA"/>
</dbReference>
<comment type="caution">
    <text evidence="9">The sequence shown here is derived from an EMBL/GenBank/DDBJ whole genome shotgun (WGS) entry which is preliminary data.</text>
</comment>
<dbReference type="AlphaFoldDB" id="A0A2V2FDG1"/>
<dbReference type="STRING" id="1034346.GCA_000313565_03105"/>
<evidence type="ECO:0000313" key="11">
    <source>
        <dbReference type="Proteomes" id="UP000247612"/>
    </source>
</evidence>
<evidence type="ECO:0000313" key="10">
    <source>
        <dbReference type="EMBL" id="PXX76076.1"/>
    </source>
</evidence>
<comment type="catalytic activity">
    <reaction evidence="7">
        <text>Endonucleolytic cleavage of RNA, removing 5'-extranucleotides from tRNA precursor.</text>
        <dbReference type="EC" id="3.1.26.5"/>
    </reaction>
</comment>
<dbReference type="GO" id="GO:0001682">
    <property type="term" value="P:tRNA 5'-leader removal"/>
    <property type="evidence" value="ECO:0007669"/>
    <property type="project" value="UniProtKB-UniRule"/>
</dbReference>
<dbReference type="InterPro" id="IPR000100">
    <property type="entry name" value="RNase_P"/>
</dbReference>
<evidence type="ECO:0000313" key="12">
    <source>
        <dbReference type="Proteomes" id="UP001276902"/>
    </source>
</evidence>
<evidence type="ECO:0000313" key="9">
    <source>
        <dbReference type="EMBL" id="MDY5169183.1"/>
    </source>
</evidence>
<dbReference type="RefSeq" id="WP_022939381.1">
    <property type="nucleotide sequence ID" value="NZ_BAABZA010000004.1"/>
</dbReference>
<dbReference type="PANTHER" id="PTHR33992">
    <property type="entry name" value="RIBONUCLEASE P PROTEIN COMPONENT"/>
    <property type="match status" value="1"/>
</dbReference>